<dbReference type="Proteomes" id="UP000249239">
    <property type="component" value="Unassembled WGS sequence"/>
</dbReference>
<feature type="chain" id="PRO_5015931037" evidence="1">
    <location>
        <begin position="20"/>
        <end position="197"/>
    </location>
</feature>
<comment type="caution">
    <text evidence="2">The sequence shown here is derived from an EMBL/GenBank/DDBJ whole genome shotgun (WGS) entry which is preliminary data.</text>
</comment>
<protein>
    <submittedName>
        <fullName evidence="2">Uncharacterized protein DUF4294</fullName>
    </submittedName>
</protein>
<dbReference type="EMBL" id="QKZK01000001">
    <property type="protein sequence ID" value="PZX20721.1"/>
    <property type="molecule type" value="Genomic_DNA"/>
</dbReference>
<gene>
    <name evidence="2" type="ORF">LX69_00146</name>
</gene>
<dbReference type="AlphaFoldDB" id="A0A2W7NJU3"/>
<dbReference type="Pfam" id="PF14127">
    <property type="entry name" value="DUF4294"/>
    <property type="match status" value="1"/>
</dbReference>
<keyword evidence="3" id="KW-1185">Reference proteome</keyword>
<dbReference type="RefSeq" id="WP_111443877.1">
    <property type="nucleotide sequence ID" value="NZ_QKZK01000001.1"/>
</dbReference>
<feature type="signal peptide" evidence="1">
    <location>
        <begin position="1"/>
        <end position="19"/>
    </location>
</feature>
<dbReference type="OrthoDB" id="1491885at2"/>
<reference evidence="2 3" key="1">
    <citation type="submission" date="2018-06" db="EMBL/GenBank/DDBJ databases">
        <title>Genomic Encyclopedia of Archaeal and Bacterial Type Strains, Phase II (KMG-II): from individual species to whole genera.</title>
        <authorList>
            <person name="Goeker M."/>
        </authorList>
    </citation>
    <scope>NUCLEOTIDE SEQUENCE [LARGE SCALE GENOMIC DNA]</scope>
    <source>
        <strain evidence="2 3">DSM 6779</strain>
    </source>
</reference>
<dbReference type="InterPro" id="IPR025636">
    <property type="entry name" value="DUF4294"/>
</dbReference>
<evidence type="ECO:0000313" key="3">
    <source>
        <dbReference type="Proteomes" id="UP000249239"/>
    </source>
</evidence>
<organism evidence="2 3">
    <name type="scientific">Breznakibacter xylanolyticus</name>
    <dbReference type="NCBI Taxonomy" id="990"/>
    <lineage>
        <taxon>Bacteria</taxon>
        <taxon>Pseudomonadati</taxon>
        <taxon>Bacteroidota</taxon>
        <taxon>Bacteroidia</taxon>
        <taxon>Marinilabiliales</taxon>
        <taxon>Marinilabiliaceae</taxon>
        <taxon>Breznakibacter</taxon>
    </lineage>
</organism>
<evidence type="ECO:0000256" key="1">
    <source>
        <dbReference type="SAM" id="SignalP"/>
    </source>
</evidence>
<name>A0A2W7NJU3_9BACT</name>
<keyword evidence="1" id="KW-0732">Signal</keyword>
<sequence length="197" mass="22804">MRRTLITLTVIFFSQTTIAQQPEQDNRPHLVMGKVVDGDTIPHVYLPDVNVLAKFHFKNKRQHARYTRLVHNVKKALPYARIASQKLLAINNHMASLKTDREREAYLKIAEKQLFKEFETPLKKLTYTQGRILIKLIDRETGDTSFDLIKEYKGGFSAFFWQSIARVFGSNLKSEYDAEGDDKTIEFIITQIDNGLL</sequence>
<evidence type="ECO:0000313" key="2">
    <source>
        <dbReference type="EMBL" id="PZX20721.1"/>
    </source>
</evidence>
<accession>A0A2W7NJU3</accession>
<proteinExistence type="predicted"/>